<evidence type="ECO:0000313" key="2">
    <source>
        <dbReference type="EMBL" id="KIJ31708.1"/>
    </source>
</evidence>
<feature type="compositionally biased region" description="Low complexity" evidence="1">
    <location>
        <begin position="57"/>
        <end position="69"/>
    </location>
</feature>
<proteinExistence type="predicted"/>
<reference evidence="2 3" key="1">
    <citation type="submission" date="2014-06" db="EMBL/GenBank/DDBJ databases">
        <title>Evolutionary Origins and Diversification of the Mycorrhizal Mutualists.</title>
        <authorList>
            <consortium name="DOE Joint Genome Institute"/>
            <consortium name="Mycorrhizal Genomics Consortium"/>
            <person name="Kohler A."/>
            <person name="Kuo A."/>
            <person name="Nagy L.G."/>
            <person name="Floudas D."/>
            <person name="Copeland A."/>
            <person name="Barry K.W."/>
            <person name="Cichocki N."/>
            <person name="Veneault-Fourrey C."/>
            <person name="LaButti K."/>
            <person name="Lindquist E.A."/>
            <person name="Lipzen A."/>
            <person name="Lundell T."/>
            <person name="Morin E."/>
            <person name="Murat C."/>
            <person name="Riley R."/>
            <person name="Ohm R."/>
            <person name="Sun H."/>
            <person name="Tunlid A."/>
            <person name="Henrissat B."/>
            <person name="Grigoriev I.V."/>
            <person name="Hibbett D.S."/>
            <person name="Martin F."/>
        </authorList>
    </citation>
    <scope>NUCLEOTIDE SEQUENCE [LARGE SCALE GENOMIC DNA]</scope>
    <source>
        <strain evidence="2 3">SS14</strain>
    </source>
</reference>
<evidence type="ECO:0000313" key="3">
    <source>
        <dbReference type="Proteomes" id="UP000054279"/>
    </source>
</evidence>
<feature type="region of interest" description="Disordered" evidence="1">
    <location>
        <begin position="56"/>
        <end position="121"/>
    </location>
</feature>
<feature type="compositionally biased region" description="Pro residues" evidence="1">
    <location>
        <begin position="91"/>
        <end position="102"/>
    </location>
</feature>
<evidence type="ECO:0000256" key="1">
    <source>
        <dbReference type="SAM" id="MobiDB-lite"/>
    </source>
</evidence>
<organism evidence="2 3">
    <name type="scientific">Sphaerobolus stellatus (strain SS14)</name>
    <dbReference type="NCBI Taxonomy" id="990650"/>
    <lineage>
        <taxon>Eukaryota</taxon>
        <taxon>Fungi</taxon>
        <taxon>Dikarya</taxon>
        <taxon>Basidiomycota</taxon>
        <taxon>Agaricomycotina</taxon>
        <taxon>Agaricomycetes</taxon>
        <taxon>Phallomycetidae</taxon>
        <taxon>Geastrales</taxon>
        <taxon>Sphaerobolaceae</taxon>
        <taxon>Sphaerobolus</taxon>
    </lineage>
</organism>
<dbReference type="Proteomes" id="UP000054279">
    <property type="component" value="Unassembled WGS sequence"/>
</dbReference>
<dbReference type="EMBL" id="KN837238">
    <property type="protein sequence ID" value="KIJ31708.1"/>
    <property type="molecule type" value="Genomic_DNA"/>
</dbReference>
<name>A0A0C9TNU1_SPHS4</name>
<keyword evidence="3" id="KW-1185">Reference proteome</keyword>
<accession>A0A0C9TNU1</accession>
<protein>
    <submittedName>
        <fullName evidence="2">Uncharacterized protein</fullName>
    </submittedName>
</protein>
<dbReference type="AlphaFoldDB" id="A0A0C9TNU1"/>
<dbReference type="HOGENOM" id="CLU_2039541_0_0_1"/>
<sequence length="121" mass="13294">MIAQNSTTSQNHEVALWLLRKLSNISKRQLSIEGIARSLSEWNLLPWLHTLADFKVTSSTPRPKKTTSTAEWSRVPSTSPPPEPSNGAEPSPAPPFPRPTPQPIVGTKRRRTGVTSSSTVE</sequence>
<gene>
    <name evidence="2" type="ORF">M422DRAFT_783723</name>
</gene>